<dbReference type="AlphaFoldDB" id="A0A8D2M5X4"/>
<dbReference type="InterPro" id="IPR007110">
    <property type="entry name" value="Ig-like_dom"/>
</dbReference>
<keyword evidence="3" id="KW-1185">Reference proteome</keyword>
<dbReference type="Ensembl" id="ENSZALT00000004290.1">
    <property type="protein sequence ID" value="ENSZALP00000002580.1"/>
    <property type="gene ID" value="ENSZALG00000002728.1"/>
</dbReference>
<dbReference type="SUPFAM" id="SSF48726">
    <property type="entry name" value="Immunoglobulin"/>
    <property type="match status" value="1"/>
</dbReference>
<reference evidence="2" key="2">
    <citation type="submission" date="2025-09" db="UniProtKB">
        <authorList>
            <consortium name="Ensembl"/>
        </authorList>
    </citation>
    <scope>IDENTIFICATION</scope>
</reference>
<proteinExistence type="predicted"/>
<feature type="domain" description="Ig-like" evidence="1">
    <location>
        <begin position="7"/>
        <end position="64"/>
    </location>
</feature>
<dbReference type="Gene3D" id="2.60.40.10">
    <property type="entry name" value="Immunoglobulins"/>
    <property type="match status" value="1"/>
</dbReference>
<protein>
    <recommendedName>
        <fullName evidence="1">Ig-like domain-containing protein</fullName>
    </recommendedName>
</protein>
<evidence type="ECO:0000259" key="1">
    <source>
        <dbReference type="PROSITE" id="PS50835"/>
    </source>
</evidence>
<reference evidence="2" key="1">
    <citation type="submission" date="2025-08" db="UniProtKB">
        <authorList>
            <consortium name="Ensembl"/>
        </authorList>
    </citation>
    <scope>IDENTIFICATION</scope>
</reference>
<accession>A0A8D2M5X4</accession>
<sequence>LITSRAPKLLVEPLWRPAVPWDQVTLTCQGSGNTGVTTWYQDGQRWGQEKHNHLTVTEKSNYMCERPGTGLRPPVRVLDGEGGLGVPILAPALTPGASQCWQTLFVDLGIPGVLHVSQYGGRGGIGTRQV</sequence>
<dbReference type="InterPro" id="IPR036179">
    <property type="entry name" value="Ig-like_dom_sf"/>
</dbReference>
<name>A0A8D2M5X4_ZONAL</name>
<evidence type="ECO:0000313" key="2">
    <source>
        <dbReference type="Ensembl" id="ENSZALP00000002580.1"/>
    </source>
</evidence>
<dbReference type="PROSITE" id="PS50835">
    <property type="entry name" value="IG_LIKE"/>
    <property type="match status" value="1"/>
</dbReference>
<dbReference type="InterPro" id="IPR013783">
    <property type="entry name" value="Ig-like_fold"/>
</dbReference>
<dbReference type="Proteomes" id="UP000694413">
    <property type="component" value="Unassembled WGS sequence"/>
</dbReference>
<organism evidence="2 3">
    <name type="scientific">Zonotrichia albicollis</name>
    <name type="common">White-throated sparrow</name>
    <name type="synonym">Fringilla albicollis</name>
    <dbReference type="NCBI Taxonomy" id="44394"/>
    <lineage>
        <taxon>Eukaryota</taxon>
        <taxon>Metazoa</taxon>
        <taxon>Chordata</taxon>
        <taxon>Craniata</taxon>
        <taxon>Vertebrata</taxon>
        <taxon>Euteleostomi</taxon>
        <taxon>Archelosauria</taxon>
        <taxon>Archosauria</taxon>
        <taxon>Dinosauria</taxon>
        <taxon>Saurischia</taxon>
        <taxon>Theropoda</taxon>
        <taxon>Coelurosauria</taxon>
        <taxon>Aves</taxon>
        <taxon>Neognathae</taxon>
        <taxon>Neoaves</taxon>
        <taxon>Telluraves</taxon>
        <taxon>Australaves</taxon>
        <taxon>Passeriformes</taxon>
        <taxon>Passerellidae</taxon>
        <taxon>Zonotrichia</taxon>
    </lineage>
</organism>
<evidence type="ECO:0000313" key="3">
    <source>
        <dbReference type="Proteomes" id="UP000694413"/>
    </source>
</evidence>